<gene>
    <name evidence="2" type="ORF">SCLCIDRAFT_24139</name>
</gene>
<reference evidence="3" key="2">
    <citation type="submission" date="2015-01" db="EMBL/GenBank/DDBJ databases">
        <title>Evolutionary Origins and Diversification of the Mycorrhizal Mutualists.</title>
        <authorList>
            <consortium name="DOE Joint Genome Institute"/>
            <consortium name="Mycorrhizal Genomics Consortium"/>
            <person name="Kohler A."/>
            <person name="Kuo A."/>
            <person name="Nagy L.G."/>
            <person name="Floudas D."/>
            <person name="Copeland A."/>
            <person name="Barry K.W."/>
            <person name="Cichocki N."/>
            <person name="Veneault-Fourrey C."/>
            <person name="LaButti K."/>
            <person name="Lindquist E.A."/>
            <person name="Lipzen A."/>
            <person name="Lundell T."/>
            <person name="Morin E."/>
            <person name="Murat C."/>
            <person name="Riley R."/>
            <person name="Ohm R."/>
            <person name="Sun H."/>
            <person name="Tunlid A."/>
            <person name="Henrissat B."/>
            <person name="Grigoriev I.V."/>
            <person name="Hibbett D.S."/>
            <person name="Martin F."/>
        </authorList>
    </citation>
    <scope>NUCLEOTIDE SEQUENCE [LARGE SCALE GENOMIC DNA]</scope>
    <source>
        <strain evidence="3">Foug A</strain>
    </source>
</reference>
<dbReference type="OrthoDB" id="2666400at2759"/>
<proteinExistence type="predicted"/>
<protein>
    <submittedName>
        <fullName evidence="2">Uncharacterized protein</fullName>
    </submittedName>
</protein>
<feature type="region of interest" description="Disordered" evidence="1">
    <location>
        <begin position="209"/>
        <end position="234"/>
    </location>
</feature>
<feature type="compositionally biased region" description="Low complexity" evidence="1">
    <location>
        <begin position="212"/>
        <end position="232"/>
    </location>
</feature>
<sequence length="414" mass="45461">MAAAGLSTKATQSESVWNMHQAWYASAHCKKNGESTNDYYAHQSKHYEAHREEEDYPQLWEEIYKSDIMRTQKNIPWKSVLNLLYEHQYVIINWPAGVDAVGPNFNVKSLTADELRTLTVPFLKEQMGVDYFAEGLGDDDEGTGQVVPTPKSFFYLQHWTTEQAQLFCRADPKIFNIPLVINTDNCSLHILSNLQKFLNGVLKHMLPKPQEGASSASSLPPSSPPVGEESPVQGHAPMNVATIRHAHHPSLAASRHSSPPSSATAEQLQPSAQRHGSVNMAAIHHGHCPQAGSHHSTAPSPTAHSPPLPFARGHVPSHISLTSHLPTVQYALAAQPHAPSTTTGCSLTSVIGNIQKMEVMTVHMHKAELITVLLNMSIKSLHARGVMTIIRMTKVTILVVMCLLSVPPQVKLCQ</sequence>
<feature type="compositionally biased region" description="Low complexity" evidence="1">
    <location>
        <begin position="249"/>
        <end position="263"/>
    </location>
</feature>
<dbReference type="HOGENOM" id="CLU_664226_0_0_1"/>
<feature type="region of interest" description="Disordered" evidence="1">
    <location>
        <begin position="248"/>
        <end position="306"/>
    </location>
</feature>
<organism evidence="2 3">
    <name type="scientific">Scleroderma citrinum Foug A</name>
    <dbReference type="NCBI Taxonomy" id="1036808"/>
    <lineage>
        <taxon>Eukaryota</taxon>
        <taxon>Fungi</taxon>
        <taxon>Dikarya</taxon>
        <taxon>Basidiomycota</taxon>
        <taxon>Agaricomycotina</taxon>
        <taxon>Agaricomycetes</taxon>
        <taxon>Agaricomycetidae</taxon>
        <taxon>Boletales</taxon>
        <taxon>Sclerodermatineae</taxon>
        <taxon>Sclerodermataceae</taxon>
        <taxon>Scleroderma</taxon>
    </lineage>
</organism>
<feature type="compositionally biased region" description="Polar residues" evidence="1">
    <location>
        <begin position="264"/>
        <end position="276"/>
    </location>
</feature>
<evidence type="ECO:0000256" key="1">
    <source>
        <dbReference type="SAM" id="MobiDB-lite"/>
    </source>
</evidence>
<keyword evidence="3" id="KW-1185">Reference proteome</keyword>
<dbReference type="InParanoid" id="A0A0C2ZPH7"/>
<name>A0A0C2ZPH7_9AGAM</name>
<evidence type="ECO:0000313" key="2">
    <source>
        <dbReference type="EMBL" id="KIM63458.1"/>
    </source>
</evidence>
<accession>A0A0C2ZPH7</accession>
<feature type="compositionally biased region" description="Low complexity" evidence="1">
    <location>
        <begin position="293"/>
        <end position="303"/>
    </location>
</feature>
<dbReference type="Proteomes" id="UP000053989">
    <property type="component" value="Unassembled WGS sequence"/>
</dbReference>
<dbReference type="EMBL" id="KN822034">
    <property type="protein sequence ID" value="KIM63458.1"/>
    <property type="molecule type" value="Genomic_DNA"/>
</dbReference>
<reference evidence="2 3" key="1">
    <citation type="submission" date="2014-04" db="EMBL/GenBank/DDBJ databases">
        <authorList>
            <consortium name="DOE Joint Genome Institute"/>
            <person name="Kuo A."/>
            <person name="Kohler A."/>
            <person name="Nagy L.G."/>
            <person name="Floudas D."/>
            <person name="Copeland A."/>
            <person name="Barry K.W."/>
            <person name="Cichocki N."/>
            <person name="Veneault-Fourrey C."/>
            <person name="LaButti K."/>
            <person name="Lindquist E.A."/>
            <person name="Lipzen A."/>
            <person name="Lundell T."/>
            <person name="Morin E."/>
            <person name="Murat C."/>
            <person name="Sun H."/>
            <person name="Tunlid A."/>
            <person name="Henrissat B."/>
            <person name="Grigoriev I.V."/>
            <person name="Hibbett D.S."/>
            <person name="Martin F."/>
            <person name="Nordberg H.P."/>
            <person name="Cantor M.N."/>
            <person name="Hua S.X."/>
        </authorList>
    </citation>
    <scope>NUCLEOTIDE SEQUENCE [LARGE SCALE GENOMIC DNA]</scope>
    <source>
        <strain evidence="2 3">Foug A</strain>
    </source>
</reference>
<evidence type="ECO:0000313" key="3">
    <source>
        <dbReference type="Proteomes" id="UP000053989"/>
    </source>
</evidence>
<dbReference type="AlphaFoldDB" id="A0A0C2ZPH7"/>